<comment type="caution">
    <text evidence="1">The sequence shown here is derived from an EMBL/GenBank/DDBJ whole genome shotgun (WGS) entry which is preliminary data.</text>
</comment>
<dbReference type="AlphaFoldDB" id="A0A2W1MYC1"/>
<gene>
    <name evidence="1" type="ORF">DNU06_13760</name>
</gene>
<accession>A0A2W1MYC1</accession>
<keyword evidence="2" id="KW-1185">Reference proteome</keyword>
<reference evidence="1 2" key="1">
    <citation type="submission" date="2018-06" db="EMBL/GenBank/DDBJ databases">
        <title>The draft genome sequence of Crocinitomix sp. SM1701.</title>
        <authorList>
            <person name="Zhang X."/>
        </authorList>
    </citation>
    <scope>NUCLEOTIDE SEQUENCE [LARGE SCALE GENOMIC DNA]</scope>
    <source>
        <strain evidence="1 2">SM1701</strain>
    </source>
</reference>
<name>A0A2W1MYC1_9FLAO</name>
<sequence length="256" mass="28633">MFQTLGLFANLSLEGHYQGKSLFIQNPEDEDGFGFCVTQVTVNGKPIVESVQKPAFEIGFDELDIKIGDLVFIVLEHGIGCKPKILNPEVLLPKSTFEIKEMSCSADGNFTWSTLNESGKLAFIIEQYRWNKWVVVGQVNGIGLNTLNNYSFKVSPHSGENQLRVVQIDHSGKKRVSEPIKFVNSSIQAPNFFPKRVKDVIKFSAEGVAMVTKFEIFDAYGNIVKKGLASEVDCSNLRKGAYYINYDNKSEKFIKG</sequence>
<organism evidence="1 2">
    <name type="scientific">Putridiphycobacter roseus</name>
    <dbReference type="NCBI Taxonomy" id="2219161"/>
    <lineage>
        <taxon>Bacteria</taxon>
        <taxon>Pseudomonadati</taxon>
        <taxon>Bacteroidota</taxon>
        <taxon>Flavobacteriia</taxon>
        <taxon>Flavobacteriales</taxon>
        <taxon>Crocinitomicaceae</taxon>
        <taxon>Putridiphycobacter</taxon>
    </lineage>
</organism>
<dbReference type="Proteomes" id="UP000249248">
    <property type="component" value="Unassembled WGS sequence"/>
</dbReference>
<protein>
    <recommendedName>
        <fullName evidence="3">Secretion system C-terminal sorting domain-containing protein</fullName>
    </recommendedName>
</protein>
<proteinExistence type="predicted"/>
<evidence type="ECO:0000313" key="1">
    <source>
        <dbReference type="EMBL" id="PZE16374.1"/>
    </source>
</evidence>
<evidence type="ECO:0000313" key="2">
    <source>
        <dbReference type="Proteomes" id="UP000249248"/>
    </source>
</evidence>
<dbReference type="EMBL" id="QKSB01000009">
    <property type="protein sequence ID" value="PZE16374.1"/>
    <property type="molecule type" value="Genomic_DNA"/>
</dbReference>
<evidence type="ECO:0008006" key="3">
    <source>
        <dbReference type="Google" id="ProtNLM"/>
    </source>
</evidence>